<evidence type="ECO:0000256" key="3">
    <source>
        <dbReference type="ARBA" id="ARBA00013194"/>
    </source>
</evidence>
<evidence type="ECO:0000313" key="15">
    <source>
        <dbReference type="EMBL" id="KEY90933.1"/>
    </source>
</evidence>
<proteinExistence type="inferred from homology"/>
<sequence length="436" mass="50034">MIQVTVEPLKGLEHRLSIAFPSVQIEDEVRNKLVDIAKNRNFDGFRKGKVPIKIVSSMYGEAIRQDVLDQTMRRYFFEAVEKEKLNLAGIPKFSPLNKGEASTLIFTATFEVYPNIDLNGLDMLTFEKPSVQVRDEDLEEMIETLRKQKTHWIDIDTVAQKGTRVVIDFVGLINGEAFEGNKTENFSLEIGSGHLLSSFEESIIGKVAGESFESEVVFPPEYHIENLRDKRAKFRITLKKVKIPQVPEINDEFLTKFGVLNGDLNTFRIEIRKNMEREVRERTRKRLKDQVMAALINQNQVDLPRALVDREMNFLYQQAVKVGSATANILDLTRKQCSPELFEEKAKYKVLASLILNKVIKYEKIKVDDNKVQLLIKDLAAAYEEPSKIVTSFNQNEQMMNSIRDLALEEQAIDMIVSKATVVDKEISFKELMHLK</sequence>
<dbReference type="eggNOG" id="COG0544">
    <property type="taxonomic scope" value="Bacteria"/>
</dbReference>
<dbReference type="EC" id="5.2.1.8" evidence="3 11"/>
<dbReference type="InterPro" id="IPR005215">
    <property type="entry name" value="Trig_fac"/>
</dbReference>
<feature type="domain" description="PPIase FKBP-type" evidence="14">
    <location>
        <begin position="162"/>
        <end position="222"/>
    </location>
</feature>
<comment type="subcellular location">
    <subcellularLocation>
        <location evidence="11">Cytoplasm</location>
    </subcellularLocation>
    <text evidence="11">About half TF is bound to the ribosome near the polypeptide exit tunnel while the other half is free in the cytoplasm.</text>
</comment>
<organism evidence="15 16">
    <name type="scientific">Candidatus Photodesmus blepharonis</name>
    <dbReference type="NCBI Taxonomy" id="1179155"/>
    <lineage>
        <taxon>Bacteria</taxon>
        <taxon>Pseudomonadati</taxon>
        <taxon>Pseudomonadota</taxon>
        <taxon>Gammaproteobacteria</taxon>
        <taxon>Vibrionales</taxon>
        <taxon>Vibrionaceae</taxon>
        <taxon>Candidatus Photodesmus</taxon>
    </lineage>
</organism>
<dbReference type="HAMAP" id="MF_00303">
    <property type="entry name" value="Trigger_factor_Tig"/>
    <property type="match status" value="1"/>
</dbReference>
<keyword evidence="7 11" id="KW-0143">Chaperone</keyword>
<dbReference type="Gene3D" id="3.30.70.1050">
    <property type="entry name" value="Trigger factor ribosome-binding domain"/>
    <property type="match status" value="1"/>
</dbReference>
<evidence type="ECO:0000256" key="8">
    <source>
        <dbReference type="ARBA" id="ARBA00023235"/>
    </source>
</evidence>
<dbReference type="InterPro" id="IPR046357">
    <property type="entry name" value="PPIase_dom_sf"/>
</dbReference>
<dbReference type="Pfam" id="PF05698">
    <property type="entry name" value="Trigger_C"/>
    <property type="match status" value="1"/>
</dbReference>
<dbReference type="GO" id="GO:0015031">
    <property type="term" value="P:protein transport"/>
    <property type="evidence" value="ECO:0007669"/>
    <property type="project" value="UniProtKB-UniRule"/>
</dbReference>
<keyword evidence="16" id="KW-1185">Reference proteome</keyword>
<protein>
    <recommendedName>
        <fullName evidence="4 11">Trigger factor</fullName>
        <shortName evidence="11">TF</shortName>
        <ecNumber evidence="3 11">5.2.1.8</ecNumber>
    </recommendedName>
    <alternativeName>
        <fullName evidence="10 11">PPIase</fullName>
    </alternativeName>
</protein>
<keyword evidence="9 11" id="KW-0131">Cell cycle</keyword>
<dbReference type="PANTHER" id="PTHR30560:SF3">
    <property type="entry name" value="TRIGGER FACTOR-LIKE PROTEIN TIG, CHLOROPLASTIC"/>
    <property type="match status" value="1"/>
</dbReference>
<dbReference type="STRING" id="1179155.CF67_07003"/>
<dbReference type="SUPFAM" id="SSF109998">
    <property type="entry name" value="Triger factor/SurA peptide-binding domain-like"/>
    <property type="match status" value="1"/>
</dbReference>
<name>A0A084CMA4_9GAMM</name>
<evidence type="ECO:0000256" key="1">
    <source>
        <dbReference type="ARBA" id="ARBA00000971"/>
    </source>
</evidence>
<dbReference type="NCBIfam" id="TIGR00115">
    <property type="entry name" value="tig"/>
    <property type="match status" value="1"/>
</dbReference>
<dbReference type="Proteomes" id="UP000053784">
    <property type="component" value="Unassembled WGS sequence"/>
</dbReference>
<dbReference type="InterPro" id="IPR036611">
    <property type="entry name" value="Trigger_fac_ribosome-bd_sf"/>
</dbReference>
<evidence type="ECO:0000256" key="9">
    <source>
        <dbReference type="ARBA" id="ARBA00023306"/>
    </source>
</evidence>
<dbReference type="Pfam" id="PF00254">
    <property type="entry name" value="FKBP_C"/>
    <property type="match status" value="1"/>
</dbReference>
<dbReference type="GO" id="GO:0051301">
    <property type="term" value="P:cell division"/>
    <property type="evidence" value="ECO:0007669"/>
    <property type="project" value="UniProtKB-KW"/>
</dbReference>
<evidence type="ECO:0000256" key="7">
    <source>
        <dbReference type="ARBA" id="ARBA00023186"/>
    </source>
</evidence>
<evidence type="ECO:0000313" key="16">
    <source>
        <dbReference type="Proteomes" id="UP000053784"/>
    </source>
</evidence>
<dbReference type="InterPro" id="IPR001179">
    <property type="entry name" value="PPIase_FKBP_dom"/>
</dbReference>
<keyword evidence="8 11" id="KW-0413">Isomerase</keyword>
<evidence type="ECO:0000256" key="5">
    <source>
        <dbReference type="ARBA" id="ARBA00022618"/>
    </source>
</evidence>
<reference evidence="15 16" key="1">
    <citation type="submission" date="2014-03" db="EMBL/GenBank/DDBJ databases">
        <title>Selection and divergence in the genomes of co-occurring obligate luminous symbionts with specific hosts.</title>
        <authorList>
            <person name="Hendry T.A."/>
            <person name="de Wet J.R."/>
            <person name="Dunlap P.V."/>
        </authorList>
    </citation>
    <scope>NUCLEOTIDE SEQUENCE [LARGE SCALE GENOMIC DNA]</scope>
    <source>
        <strain evidence="15 16">Ppalp.1</strain>
    </source>
</reference>
<evidence type="ECO:0000259" key="14">
    <source>
        <dbReference type="PROSITE" id="PS50059"/>
    </source>
</evidence>
<dbReference type="GO" id="GO:0003755">
    <property type="term" value="F:peptidyl-prolyl cis-trans isomerase activity"/>
    <property type="evidence" value="ECO:0007669"/>
    <property type="project" value="UniProtKB-UniRule"/>
</dbReference>
<evidence type="ECO:0000256" key="12">
    <source>
        <dbReference type="PROSITE-ProRule" id="PRU00277"/>
    </source>
</evidence>
<dbReference type="InterPro" id="IPR008880">
    <property type="entry name" value="Trigger_fac_C"/>
</dbReference>
<dbReference type="Gene3D" id="3.10.50.40">
    <property type="match status" value="1"/>
</dbReference>
<dbReference type="Gene3D" id="1.10.3120.10">
    <property type="entry name" value="Trigger factor, C-terminal domain"/>
    <property type="match status" value="1"/>
</dbReference>
<dbReference type="GO" id="GO:0044183">
    <property type="term" value="F:protein folding chaperone"/>
    <property type="evidence" value="ECO:0007669"/>
    <property type="project" value="TreeGrafter"/>
</dbReference>
<keyword evidence="5 11" id="KW-0132">Cell division</keyword>
<dbReference type="PROSITE" id="PS50059">
    <property type="entry name" value="FKBP_PPIASE"/>
    <property type="match status" value="1"/>
</dbReference>
<dbReference type="InterPro" id="IPR037041">
    <property type="entry name" value="Trigger_fac_C_sf"/>
</dbReference>
<keyword evidence="6 11" id="KW-0697">Rotamase</keyword>
<comment type="caution">
    <text evidence="15">The sequence shown here is derived from an EMBL/GenBank/DDBJ whole genome shotgun (WGS) entry which is preliminary data.</text>
</comment>
<keyword evidence="11" id="KW-0963">Cytoplasm</keyword>
<dbReference type="PANTHER" id="PTHR30560">
    <property type="entry name" value="TRIGGER FACTOR CHAPERONE AND PEPTIDYL-PROLYL CIS/TRANS ISOMERASE"/>
    <property type="match status" value="1"/>
</dbReference>
<dbReference type="GO" id="GO:0043022">
    <property type="term" value="F:ribosome binding"/>
    <property type="evidence" value="ECO:0007669"/>
    <property type="project" value="TreeGrafter"/>
</dbReference>
<evidence type="ECO:0000256" key="10">
    <source>
        <dbReference type="ARBA" id="ARBA00029986"/>
    </source>
</evidence>
<evidence type="ECO:0000256" key="11">
    <source>
        <dbReference type="HAMAP-Rule" id="MF_00303"/>
    </source>
</evidence>
<gene>
    <name evidence="11 15" type="primary">tig</name>
    <name evidence="15" type="ORF">CF67_07003</name>
</gene>
<evidence type="ECO:0000256" key="13">
    <source>
        <dbReference type="RuleBase" id="RU003914"/>
    </source>
</evidence>
<dbReference type="InterPro" id="IPR027304">
    <property type="entry name" value="Trigger_fact/SurA_dom_sf"/>
</dbReference>
<dbReference type="SUPFAM" id="SSF102735">
    <property type="entry name" value="Trigger factor ribosome-binding domain"/>
    <property type="match status" value="1"/>
</dbReference>
<dbReference type="GO" id="GO:0043335">
    <property type="term" value="P:protein unfolding"/>
    <property type="evidence" value="ECO:0007669"/>
    <property type="project" value="TreeGrafter"/>
</dbReference>
<comment type="domain">
    <text evidence="11">Consists of 3 domains; the N-terminus binds the ribosome, the middle domain has PPIase activity, while the C-terminus has intrinsic chaperone activity on its own.</text>
</comment>
<dbReference type="EMBL" id="JGVK01000031">
    <property type="protein sequence ID" value="KEY90933.1"/>
    <property type="molecule type" value="Genomic_DNA"/>
</dbReference>
<dbReference type="Pfam" id="PF05697">
    <property type="entry name" value="Trigger_N"/>
    <property type="match status" value="1"/>
</dbReference>
<dbReference type="PIRSF" id="PIRSF003095">
    <property type="entry name" value="Trigger_factor"/>
    <property type="match status" value="1"/>
</dbReference>
<dbReference type="InterPro" id="IPR008881">
    <property type="entry name" value="Trigger_fac_ribosome-bd_bac"/>
</dbReference>
<dbReference type="SUPFAM" id="SSF54534">
    <property type="entry name" value="FKBP-like"/>
    <property type="match status" value="1"/>
</dbReference>
<comment type="similarity">
    <text evidence="2 11 13">Belongs to the FKBP-type PPIase family. Tig subfamily.</text>
</comment>
<evidence type="ECO:0000256" key="4">
    <source>
        <dbReference type="ARBA" id="ARBA00016902"/>
    </source>
</evidence>
<dbReference type="AlphaFoldDB" id="A0A084CMA4"/>
<evidence type="ECO:0000256" key="6">
    <source>
        <dbReference type="ARBA" id="ARBA00023110"/>
    </source>
</evidence>
<accession>A0A084CMA4</accession>
<evidence type="ECO:0000256" key="2">
    <source>
        <dbReference type="ARBA" id="ARBA00005464"/>
    </source>
</evidence>
<dbReference type="GO" id="GO:0051083">
    <property type="term" value="P:'de novo' cotranslational protein folding"/>
    <property type="evidence" value="ECO:0007669"/>
    <property type="project" value="TreeGrafter"/>
</dbReference>
<comment type="function">
    <text evidence="11">Involved in protein export. Acts as a chaperone by maintaining the newly synthesized protein in an open conformation. Functions as a peptidyl-prolyl cis-trans isomerase.</text>
</comment>
<dbReference type="GO" id="GO:0005737">
    <property type="term" value="C:cytoplasm"/>
    <property type="evidence" value="ECO:0007669"/>
    <property type="project" value="UniProtKB-SubCell"/>
</dbReference>
<dbReference type="FunFam" id="3.10.50.40:FF:000001">
    <property type="entry name" value="Trigger factor"/>
    <property type="match status" value="1"/>
</dbReference>
<comment type="catalytic activity">
    <reaction evidence="1 11 12">
        <text>[protein]-peptidylproline (omega=180) = [protein]-peptidylproline (omega=0)</text>
        <dbReference type="Rhea" id="RHEA:16237"/>
        <dbReference type="Rhea" id="RHEA-COMP:10747"/>
        <dbReference type="Rhea" id="RHEA-COMP:10748"/>
        <dbReference type="ChEBI" id="CHEBI:83833"/>
        <dbReference type="ChEBI" id="CHEBI:83834"/>
        <dbReference type="EC" id="5.2.1.8"/>
    </reaction>
</comment>